<evidence type="ECO:0000256" key="1">
    <source>
        <dbReference type="ARBA" id="ARBA00004651"/>
    </source>
</evidence>
<dbReference type="PIRSF" id="PIRSF006603">
    <property type="entry name" value="DinF"/>
    <property type="match status" value="1"/>
</dbReference>
<organism evidence="8 9">
    <name type="scientific">Listeria innocua ATCC 33091</name>
    <dbReference type="NCBI Taxonomy" id="1002366"/>
    <lineage>
        <taxon>Bacteria</taxon>
        <taxon>Bacillati</taxon>
        <taxon>Bacillota</taxon>
        <taxon>Bacilli</taxon>
        <taxon>Bacillales</taxon>
        <taxon>Listeriaceae</taxon>
        <taxon>Listeria</taxon>
    </lineage>
</organism>
<keyword evidence="9" id="KW-1185">Reference proteome</keyword>
<evidence type="ECO:0000256" key="5">
    <source>
        <dbReference type="ARBA" id="ARBA00022989"/>
    </source>
</evidence>
<feature type="transmembrane region" description="Helical" evidence="7">
    <location>
        <begin position="100"/>
        <end position="121"/>
    </location>
</feature>
<dbReference type="Proteomes" id="UP000003597">
    <property type="component" value="Unassembled WGS sequence"/>
</dbReference>
<evidence type="ECO:0000256" key="7">
    <source>
        <dbReference type="SAM" id="Phobius"/>
    </source>
</evidence>
<feature type="transmembrane region" description="Helical" evidence="7">
    <location>
        <begin position="201"/>
        <end position="221"/>
    </location>
</feature>
<evidence type="ECO:0000313" key="8">
    <source>
        <dbReference type="EMBL" id="EHN60120.1"/>
    </source>
</evidence>
<dbReference type="CDD" id="cd13138">
    <property type="entry name" value="MATE_yoeA_like"/>
    <property type="match status" value="1"/>
</dbReference>
<feature type="transmembrane region" description="Helical" evidence="7">
    <location>
        <begin position="21"/>
        <end position="47"/>
    </location>
</feature>
<dbReference type="PANTHER" id="PTHR43549:SF3">
    <property type="entry name" value="MULTIDRUG RESISTANCE PROTEIN YPNP-RELATED"/>
    <property type="match status" value="1"/>
</dbReference>
<dbReference type="AlphaFoldDB" id="A0AB72Z550"/>
<keyword evidence="2" id="KW-0813">Transport</keyword>
<evidence type="ECO:0000256" key="3">
    <source>
        <dbReference type="ARBA" id="ARBA00022475"/>
    </source>
</evidence>
<reference evidence="8 9" key="1">
    <citation type="submission" date="2011-08" db="EMBL/GenBank/DDBJ databases">
        <authorList>
            <person name="Weinstock G."/>
            <person name="Sodergren E."/>
            <person name="Clifton S."/>
            <person name="Fulton L."/>
            <person name="Fulton B."/>
            <person name="Courtney L."/>
            <person name="Fronick C."/>
            <person name="Harrison M."/>
            <person name="Strong C."/>
            <person name="Farmer C."/>
            <person name="Delahaunty K."/>
            <person name="Markovic C."/>
            <person name="Hall O."/>
            <person name="Minx P."/>
            <person name="Tomlinson C."/>
            <person name="Mitreva M."/>
            <person name="Hou S."/>
            <person name="Chen J."/>
            <person name="Wollam A."/>
            <person name="Pepin K.H."/>
            <person name="Johnson M."/>
            <person name="Bhonagiri V."/>
            <person name="Zhang X."/>
            <person name="Suruliraj S."/>
            <person name="Warren W."/>
            <person name="Chinwalla A."/>
            <person name="Mardis E.R."/>
            <person name="Wilson R.K."/>
        </authorList>
    </citation>
    <scope>NUCLEOTIDE SEQUENCE [LARGE SCALE GENOMIC DNA]</scope>
    <source>
        <strain evidence="8 9">ATCC 33091</strain>
    </source>
</reference>
<keyword evidence="3" id="KW-1003">Cell membrane</keyword>
<feature type="transmembrane region" description="Helical" evidence="7">
    <location>
        <begin position="321"/>
        <end position="343"/>
    </location>
</feature>
<dbReference type="EMBL" id="AGCN01000042">
    <property type="protein sequence ID" value="EHN60120.1"/>
    <property type="molecule type" value="Genomic_DNA"/>
</dbReference>
<feature type="transmembrane region" description="Helical" evidence="7">
    <location>
        <begin position="67"/>
        <end position="88"/>
    </location>
</feature>
<proteinExistence type="predicted"/>
<dbReference type="PANTHER" id="PTHR43549">
    <property type="entry name" value="MULTIDRUG RESISTANCE PROTEIN YPNP-RELATED"/>
    <property type="match status" value="1"/>
</dbReference>
<feature type="transmembrane region" description="Helical" evidence="7">
    <location>
        <begin position="422"/>
        <end position="439"/>
    </location>
</feature>
<comment type="caution">
    <text evidence="8">The sequence shown here is derived from an EMBL/GenBank/DDBJ whole genome shotgun (WGS) entry which is preliminary data.</text>
</comment>
<evidence type="ECO:0000313" key="9">
    <source>
        <dbReference type="Proteomes" id="UP000003597"/>
    </source>
</evidence>
<protein>
    <submittedName>
        <fullName evidence="8">MATE efflux family protein</fullName>
    </submittedName>
</protein>
<dbReference type="GO" id="GO:0015297">
    <property type="term" value="F:antiporter activity"/>
    <property type="evidence" value="ECO:0007669"/>
    <property type="project" value="InterPro"/>
</dbReference>
<dbReference type="NCBIfam" id="TIGR00797">
    <property type="entry name" value="matE"/>
    <property type="match status" value="1"/>
</dbReference>
<comment type="subcellular location">
    <subcellularLocation>
        <location evidence="1">Cell membrane</location>
        <topology evidence="1">Multi-pass membrane protein</topology>
    </subcellularLocation>
</comment>
<keyword evidence="5 7" id="KW-1133">Transmembrane helix</keyword>
<keyword evidence="4 7" id="KW-0812">Transmembrane</keyword>
<dbReference type="Pfam" id="PF01554">
    <property type="entry name" value="MatE"/>
    <property type="match status" value="2"/>
</dbReference>
<feature type="transmembrane region" description="Helical" evidence="7">
    <location>
        <begin position="394"/>
        <end position="416"/>
    </location>
</feature>
<feature type="transmembrane region" description="Helical" evidence="7">
    <location>
        <begin position="173"/>
        <end position="195"/>
    </location>
</feature>
<feature type="transmembrane region" description="Helical" evidence="7">
    <location>
        <begin position="363"/>
        <end position="382"/>
    </location>
</feature>
<dbReference type="InterPro" id="IPR052031">
    <property type="entry name" value="Membrane_Transporter-Flippase"/>
</dbReference>
<dbReference type="InterPro" id="IPR002528">
    <property type="entry name" value="MATE_fam"/>
</dbReference>
<gene>
    <name evidence="8" type="ORF">HMPREF0557_02719</name>
</gene>
<name>A0AB72Z550_LISIO</name>
<keyword evidence="6 7" id="KW-0472">Membrane</keyword>
<evidence type="ECO:0000256" key="4">
    <source>
        <dbReference type="ARBA" id="ARBA00022692"/>
    </source>
</evidence>
<evidence type="ECO:0000256" key="2">
    <source>
        <dbReference type="ARBA" id="ARBA00022448"/>
    </source>
</evidence>
<evidence type="ECO:0000256" key="6">
    <source>
        <dbReference type="ARBA" id="ARBA00023136"/>
    </source>
</evidence>
<dbReference type="InterPro" id="IPR048279">
    <property type="entry name" value="MdtK-like"/>
</dbReference>
<sequence>MQMEVILSMMKDMTTGNPTKLIFLFAMPMLIGNLFQQFYTMIDAVIVGKFVSVDALAAVGATNSVNFFMISLIIGLMSGISVVVAQYFGFKDYDRLKDVIATATYAVVFSAVILTIAGVLLAKPLLILLRTPANILDDSTIFLTTLFIGILPMSLYNGMAAILRALGNSITPLIFLILSSLMNIALDFLFVVYMGMGVRGAAIATVLSQTAAAIAVIYYAYRHVPFMRIERAKFKLSTPLLKEMVRIGLPSGLQGSFISIGNMALQSLINGFGSSVVAAYTAASRIDSLTYQPGIAFGAASSMFAGQNIGAGKIDRVREGFWSGIKVVTAISIGITILVQLFARQFLLLFVDSSETEVINIGVSYLLIVSLFYVVVGILFVVRETLRGTGDAMVPLAMGIFELVSRLAIGFILSLYIGYVGLWWATPVAWITATMLGVWRYKSGAWQKKAVIRRK</sequence>
<dbReference type="GO" id="GO:0005886">
    <property type="term" value="C:plasma membrane"/>
    <property type="evidence" value="ECO:0007669"/>
    <property type="project" value="UniProtKB-SubCell"/>
</dbReference>
<feature type="transmembrane region" description="Helical" evidence="7">
    <location>
        <begin position="141"/>
        <end position="166"/>
    </location>
</feature>
<dbReference type="GO" id="GO:0042910">
    <property type="term" value="F:xenobiotic transmembrane transporter activity"/>
    <property type="evidence" value="ECO:0007669"/>
    <property type="project" value="InterPro"/>
</dbReference>
<accession>A0AB72Z550</accession>